<protein>
    <recommendedName>
        <fullName evidence="1">Protein kinase domain-containing protein</fullName>
    </recommendedName>
</protein>
<dbReference type="Proteomes" id="UP000462212">
    <property type="component" value="Unassembled WGS sequence"/>
</dbReference>
<dbReference type="Gene3D" id="3.30.200.20">
    <property type="entry name" value="Phosphorylase Kinase, domain 1"/>
    <property type="match status" value="1"/>
</dbReference>
<feature type="domain" description="Protein kinase" evidence="1">
    <location>
        <begin position="19"/>
        <end position="238"/>
    </location>
</feature>
<dbReference type="EMBL" id="QGMJ01000044">
    <property type="protein sequence ID" value="TVY44213.1"/>
    <property type="molecule type" value="Genomic_DNA"/>
</dbReference>
<keyword evidence="3" id="KW-1185">Reference proteome</keyword>
<sequence>MESESAVIDDLWLRKQEDQYQVRYPVYNGFGSYVPARDLSAIKMKEFGIGVHLVHVESNDYVYKEVDRPLYIPNDSETLELELRNLERMHGNKGVVQLIAIIISHNPYRTTKAIRDNTPTSLQGILLEYYPDGMLQDALKITCTLEAFHWNGIAHMDLKPENIVLGRNLHAILVDINIEAWKQNDIWTLGQILSAMAYATCNAMEHKVLSSSSLSAPNELEIAPVNAIRVKATIGAAT</sequence>
<reference evidence="2 3" key="1">
    <citation type="submission" date="2018-05" db="EMBL/GenBank/DDBJ databases">
        <title>Genome sequencing and assembly of the regulated plant pathogen Lachnellula willkommii and related sister species for the development of diagnostic species identification markers.</title>
        <authorList>
            <person name="Giroux E."/>
            <person name="Bilodeau G."/>
        </authorList>
    </citation>
    <scope>NUCLEOTIDE SEQUENCE [LARGE SCALE GENOMIC DNA]</scope>
    <source>
        <strain evidence="2 3">CBS 197.66</strain>
    </source>
</reference>
<dbReference type="PROSITE" id="PS50011">
    <property type="entry name" value="PROTEIN_KINASE_DOM"/>
    <property type="match status" value="1"/>
</dbReference>
<dbReference type="InterPro" id="IPR011009">
    <property type="entry name" value="Kinase-like_dom_sf"/>
</dbReference>
<proteinExistence type="predicted"/>
<organism evidence="2 3">
    <name type="scientific">Lachnellula subtilissima</name>
    <dbReference type="NCBI Taxonomy" id="602034"/>
    <lineage>
        <taxon>Eukaryota</taxon>
        <taxon>Fungi</taxon>
        <taxon>Dikarya</taxon>
        <taxon>Ascomycota</taxon>
        <taxon>Pezizomycotina</taxon>
        <taxon>Leotiomycetes</taxon>
        <taxon>Helotiales</taxon>
        <taxon>Lachnaceae</taxon>
        <taxon>Lachnellula</taxon>
    </lineage>
</organism>
<evidence type="ECO:0000313" key="2">
    <source>
        <dbReference type="EMBL" id="TVY44213.1"/>
    </source>
</evidence>
<dbReference type="SUPFAM" id="SSF56112">
    <property type="entry name" value="Protein kinase-like (PK-like)"/>
    <property type="match status" value="1"/>
</dbReference>
<dbReference type="PROSITE" id="PS00108">
    <property type="entry name" value="PROTEIN_KINASE_ST"/>
    <property type="match status" value="1"/>
</dbReference>
<dbReference type="InterPro" id="IPR008271">
    <property type="entry name" value="Ser/Thr_kinase_AS"/>
</dbReference>
<dbReference type="Gene3D" id="1.10.510.10">
    <property type="entry name" value="Transferase(Phosphotransferase) domain 1"/>
    <property type="match status" value="1"/>
</dbReference>
<dbReference type="AlphaFoldDB" id="A0A8H8RY82"/>
<name>A0A8H8RY82_9HELO</name>
<dbReference type="GO" id="GO:0005524">
    <property type="term" value="F:ATP binding"/>
    <property type="evidence" value="ECO:0007669"/>
    <property type="project" value="InterPro"/>
</dbReference>
<evidence type="ECO:0000313" key="3">
    <source>
        <dbReference type="Proteomes" id="UP000462212"/>
    </source>
</evidence>
<dbReference type="OrthoDB" id="4062651at2759"/>
<accession>A0A8H8RY82</accession>
<dbReference type="InterPro" id="IPR000719">
    <property type="entry name" value="Prot_kinase_dom"/>
</dbReference>
<evidence type="ECO:0000259" key="1">
    <source>
        <dbReference type="PROSITE" id="PS50011"/>
    </source>
</evidence>
<comment type="caution">
    <text evidence="2">The sequence shown here is derived from an EMBL/GenBank/DDBJ whole genome shotgun (WGS) entry which is preliminary data.</text>
</comment>
<dbReference type="GO" id="GO:0004672">
    <property type="term" value="F:protein kinase activity"/>
    <property type="evidence" value="ECO:0007669"/>
    <property type="project" value="InterPro"/>
</dbReference>
<gene>
    <name evidence="2" type="ORF">LSUB1_G002329</name>
</gene>